<dbReference type="EMBL" id="JABFAE010000007">
    <property type="protein sequence ID" value="MBA0833284.1"/>
    <property type="molecule type" value="Genomic_DNA"/>
</dbReference>
<dbReference type="AlphaFoldDB" id="A0A7J9JHG4"/>
<evidence type="ECO:0000313" key="1">
    <source>
        <dbReference type="EMBL" id="MBA0833284.1"/>
    </source>
</evidence>
<accession>A0A7J9JHG4</accession>
<proteinExistence type="predicted"/>
<name>A0A7J9JHG4_9ROSI</name>
<evidence type="ECO:0000313" key="2">
    <source>
        <dbReference type="Proteomes" id="UP000593575"/>
    </source>
</evidence>
<organism evidence="1 2">
    <name type="scientific">Gossypium armourianum</name>
    <dbReference type="NCBI Taxonomy" id="34283"/>
    <lineage>
        <taxon>Eukaryota</taxon>
        <taxon>Viridiplantae</taxon>
        <taxon>Streptophyta</taxon>
        <taxon>Embryophyta</taxon>
        <taxon>Tracheophyta</taxon>
        <taxon>Spermatophyta</taxon>
        <taxon>Magnoliopsida</taxon>
        <taxon>eudicotyledons</taxon>
        <taxon>Gunneridae</taxon>
        <taxon>Pentapetalae</taxon>
        <taxon>rosids</taxon>
        <taxon>malvids</taxon>
        <taxon>Malvales</taxon>
        <taxon>Malvaceae</taxon>
        <taxon>Malvoideae</taxon>
        <taxon>Gossypium</taxon>
    </lineage>
</organism>
<dbReference type="Proteomes" id="UP000593575">
    <property type="component" value="Unassembled WGS sequence"/>
</dbReference>
<sequence>MELLSFEDFKNTRIKPKWTPIDYLLEVVRV</sequence>
<protein>
    <submittedName>
        <fullName evidence="1">Uncharacterized protein</fullName>
    </submittedName>
</protein>
<gene>
    <name evidence="1" type="ORF">Goarm_017607</name>
</gene>
<comment type="caution">
    <text evidence="1">The sequence shown here is derived from an EMBL/GenBank/DDBJ whole genome shotgun (WGS) entry which is preliminary data.</text>
</comment>
<reference evidence="1 2" key="1">
    <citation type="journal article" date="2019" name="Genome Biol. Evol.">
        <title>Insights into the evolution of the New World diploid cottons (Gossypium, subgenus Houzingenia) based on genome sequencing.</title>
        <authorList>
            <person name="Grover C.E."/>
            <person name="Arick M.A. 2nd"/>
            <person name="Thrash A."/>
            <person name="Conover J.L."/>
            <person name="Sanders W.S."/>
            <person name="Peterson D.G."/>
            <person name="Frelichowski J.E."/>
            <person name="Scheffler J.A."/>
            <person name="Scheffler B.E."/>
            <person name="Wendel J.F."/>
        </authorList>
    </citation>
    <scope>NUCLEOTIDE SEQUENCE [LARGE SCALE GENOMIC DNA]</scope>
    <source>
        <strain evidence="1">6</strain>
        <tissue evidence="1">Leaf</tissue>
    </source>
</reference>
<keyword evidence="2" id="KW-1185">Reference proteome</keyword>
<feature type="non-terminal residue" evidence="1">
    <location>
        <position position="30"/>
    </location>
</feature>